<protein>
    <submittedName>
        <fullName evidence="1">Uncharacterized protein</fullName>
    </submittedName>
</protein>
<gene>
    <name evidence="1" type="ORF">SMTD_LOCUS15959</name>
</gene>
<dbReference type="AlphaFoldDB" id="A0A183PNM3"/>
<name>A0A183PNM3_9TREM</name>
<dbReference type="Proteomes" id="UP000269396">
    <property type="component" value="Unassembled WGS sequence"/>
</dbReference>
<sequence length="88" mass="9959">MILKFNAENTNPITLDEETLEDVETFRYFGSIIDEGGGSDADAKARIGKAMVAFLQSKNIWNSNQLSVNQYQGHNPQYECQDISVEWI</sequence>
<reference evidence="1 2" key="1">
    <citation type="submission" date="2018-11" db="EMBL/GenBank/DDBJ databases">
        <authorList>
            <consortium name="Pathogen Informatics"/>
        </authorList>
    </citation>
    <scope>NUCLEOTIDE SEQUENCE [LARGE SCALE GENOMIC DNA]</scope>
    <source>
        <strain>Denwood</strain>
        <strain evidence="2">Zambia</strain>
    </source>
</reference>
<keyword evidence="2" id="KW-1185">Reference proteome</keyword>
<dbReference type="EMBL" id="UZAL01036534">
    <property type="protein sequence ID" value="VDP70000.1"/>
    <property type="molecule type" value="Genomic_DNA"/>
</dbReference>
<organism evidence="1 2">
    <name type="scientific">Schistosoma mattheei</name>
    <dbReference type="NCBI Taxonomy" id="31246"/>
    <lineage>
        <taxon>Eukaryota</taxon>
        <taxon>Metazoa</taxon>
        <taxon>Spiralia</taxon>
        <taxon>Lophotrochozoa</taxon>
        <taxon>Platyhelminthes</taxon>
        <taxon>Trematoda</taxon>
        <taxon>Digenea</taxon>
        <taxon>Strigeidida</taxon>
        <taxon>Schistosomatoidea</taxon>
        <taxon>Schistosomatidae</taxon>
        <taxon>Schistosoma</taxon>
    </lineage>
</organism>
<evidence type="ECO:0000313" key="1">
    <source>
        <dbReference type="EMBL" id="VDP70000.1"/>
    </source>
</evidence>
<evidence type="ECO:0000313" key="2">
    <source>
        <dbReference type="Proteomes" id="UP000269396"/>
    </source>
</evidence>
<accession>A0A183PNM3</accession>
<proteinExistence type="predicted"/>